<dbReference type="SUPFAM" id="SSF53383">
    <property type="entry name" value="PLP-dependent transferases"/>
    <property type="match status" value="1"/>
</dbReference>
<evidence type="ECO:0000256" key="7">
    <source>
        <dbReference type="ARBA" id="ARBA00023244"/>
    </source>
</evidence>
<dbReference type="PROSITE" id="PS00600">
    <property type="entry name" value="AA_TRANSFER_CLASS_3"/>
    <property type="match status" value="1"/>
</dbReference>
<evidence type="ECO:0000313" key="10">
    <source>
        <dbReference type="Proteomes" id="UP000664277"/>
    </source>
</evidence>
<gene>
    <name evidence="8 9" type="primary">hemL</name>
    <name evidence="9" type="ORF">J0M35_06510</name>
</gene>
<dbReference type="GO" id="GO:0030170">
    <property type="term" value="F:pyridoxal phosphate binding"/>
    <property type="evidence" value="ECO:0007669"/>
    <property type="project" value="InterPro"/>
</dbReference>
<evidence type="ECO:0000256" key="6">
    <source>
        <dbReference type="ARBA" id="ARBA00023235"/>
    </source>
</evidence>
<feature type="modified residue" description="N6-(pyridoxal phosphate)lysine" evidence="8">
    <location>
        <position position="283"/>
    </location>
</feature>
<comment type="similarity">
    <text evidence="4 8">Belongs to the class-III pyridoxal-phosphate-dependent aminotransferase family. HemL subfamily.</text>
</comment>
<proteinExistence type="inferred from homology"/>
<comment type="catalytic activity">
    <reaction evidence="1 8">
        <text>(S)-4-amino-5-oxopentanoate = 5-aminolevulinate</text>
        <dbReference type="Rhea" id="RHEA:14265"/>
        <dbReference type="ChEBI" id="CHEBI:57501"/>
        <dbReference type="ChEBI" id="CHEBI:356416"/>
        <dbReference type="EC" id="5.4.3.8"/>
    </reaction>
</comment>
<dbReference type="GO" id="GO:0042286">
    <property type="term" value="F:glutamate-1-semialdehyde 2,1-aminomutase activity"/>
    <property type="evidence" value="ECO:0007669"/>
    <property type="project" value="UniProtKB-UniRule"/>
</dbReference>
<comment type="caution">
    <text evidence="9">The sequence shown here is derived from an EMBL/GenBank/DDBJ whole genome shotgun (WGS) entry which is preliminary data.</text>
</comment>
<evidence type="ECO:0000256" key="1">
    <source>
        <dbReference type="ARBA" id="ARBA00001579"/>
    </source>
</evidence>
<dbReference type="Pfam" id="PF00202">
    <property type="entry name" value="Aminotran_3"/>
    <property type="match status" value="1"/>
</dbReference>
<dbReference type="GO" id="GO:0006782">
    <property type="term" value="P:protoporphyrinogen IX biosynthetic process"/>
    <property type="evidence" value="ECO:0007669"/>
    <property type="project" value="UniProtKB-UniRule"/>
</dbReference>
<dbReference type="PANTHER" id="PTHR43713">
    <property type="entry name" value="GLUTAMATE-1-SEMIALDEHYDE 2,1-AMINOMUTASE"/>
    <property type="match status" value="1"/>
</dbReference>
<dbReference type="InterPro" id="IPR015421">
    <property type="entry name" value="PyrdxlP-dep_Trfase_major"/>
</dbReference>
<organism evidence="9 10">
    <name type="scientific">Candidatus Obscuribacter phosphatis</name>
    <dbReference type="NCBI Taxonomy" id="1906157"/>
    <lineage>
        <taxon>Bacteria</taxon>
        <taxon>Bacillati</taxon>
        <taxon>Candidatus Melainabacteria</taxon>
        <taxon>Candidatus Obscuribacterales</taxon>
        <taxon>Candidatus Obscuribacteraceae</taxon>
        <taxon>Candidatus Obscuribacter</taxon>
    </lineage>
</organism>
<keyword evidence="7 8" id="KW-0627">Porphyrin biosynthesis</keyword>
<dbReference type="InterPro" id="IPR005814">
    <property type="entry name" value="Aminotrans_3"/>
</dbReference>
<name>A0A8J7PEV3_9BACT</name>
<accession>A0A8J7PEV3</accession>
<evidence type="ECO:0000256" key="8">
    <source>
        <dbReference type="HAMAP-Rule" id="MF_00375"/>
    </source>
</evidence>
<dbReference type="UniPathway" id="UPA00251">
    <property type="reaction ID" value="UER00317"/>
</dbReference>
<dbReference type="InterPro" id="IPR049704">
    <property type="entry name" value="Aminotrans_3_PPA_site"/>
</dbReference>
<keyword evidence="6 8" id="KW-0413">Isomerase</keyword>
<protein>
    <recommendedName>
        <fullName evidence="8">Glutamate-1-semialdehyde 2,1-aminomutase</fullName>
        <shortName evidence="8">GSA</shortName>
        <ecNumber evidence="8">5.4.3.8</ecNumber>
    </recommendedName>
    <alternativeName>
        <fullName evidence="8">Glutamate-1-semialdehyde aminotransferase</fullName>
        <shortName evidence="8">GSA-AT</shortName>
    </alternativeName>
</protein>
<dbReference type="InterPro" id="IPR015424">
    <property type="entry name" value="PyrdxlP-dep_Trfase"/>
</dbReference>
<comment type="cofactor">
    <cofactor evidence="2 8">
        <name>pyridoxal 5'-phosphate</name>
        <dbReference type="ChEBI" id="CHEBI:597326"/>
    </cofactor>
</comment>
<evidence type="ECO:0000256" key="2">
    <source>
        <dbReference type="ARBA" id="ARBA00001933"/>
    </source>
</evidence>
<dbReference type="NCBIfam" id="TIGR00713">
    <property type="entry name" value="hemL"/>
    <property type="match status" value="1"/>
</dbReference>
<dbReference type="EMBL" id="JAFLCK010000007">
    <property type="protein sequence ID" value="MBN8659997.1"/>
    <property type="molecule type" value="Genomic_DNA"/>
</dbReference>
<evidence type="ECO:0000256" key="3">
    <source>
        <dbReference type="ARBA" id="ARBA00004819"/>
    </source>
</evidence>
<evidence type="ECO:0000313" key="9">
    <source>
        <dbReference type="EMBL" id="MBN8659997.1"/>
    </source>
</evidence>
<sequence length="452" mass="48346">MSASTTEATREKGFCRERSDKLFERAKARIPGGVNSPVRSCKSVGSSPLFIASADGAYMIDEDDNRYIDYVGSWGPMILGHRHPCVLSAVEDALVHGTSYGAPSRLEVEMAELICELVPSVEMVRMVNSGTEACMSAVRLARAFTKRELVIKFDGCYHGHADSFLVKAGSGLATLGLSDATSSPGVPTQFTGLTLSLPFNDVDALRQAFAQKTAEIACVIVEPIVGNSGLLIPSPEFLKSLTGLCKDSGALLIFDEVMTGFRVALGGAQERFGVKPDLTTFGKVIGGGLPVGAYGGRRDVMSMVAPEGAVYQAGTLSGNPLAMAAGLAQLRYLQAGKVRLYEKLAQTTEELAEGLKGVLSESDVSGQVLQVPGMLSLFFTESSEPVQSFDDALKCDTKFFGHVWRNLTERGVYWPPSQFEAAFLSIMHGKNEIKETIAAFKAAIGEAKKSKK</sequence>
<dbReference type="CDD" id="cd00610">
    <property type="entry name" value="OAT_like"/>
    <property type="match status" value="1"/>
</dbReference>
<comment type="subcellular location">
    <subcellularLocation>
        <location evidence="8">Cytoplasm</location>
    </subcellularLocation>
</comment>
<dbReference type="FunFam" id="3.40.640.10:FF:000021">
    <property type="entry name" value="Glutamate-1-semialdehyde 2,1-aminomutase"/>
    <property type="match status" value="1"/>
</dbReference>
<dbReference type="HAMAP" id="MF_00375">
    <property type="entry name" value="HemL_aminotrans_3"/>
    <property type="match status" value="1"/>
</dbReference>
<dbReference type="EC" id="5.4.3.8" evidence="8"/>
<comment type="subunit">
    <text evidence="8">Homodimer.</text>
</comment>
<reference evidence="9" key="1">
    <citation type="submission" date="2021-02" db="EMBL/GenBank/DDBJ databases">
        <title>Genome-Resolved Metagenomics of a Microbial Community Performing Photosynthetic Biological Nutrient Removal.</title>
        <authorList>
            <person name="Mcdaniel E.A."/>
        </authorList>
    </citation>
    <scope>NUCLEOTIDE SEQUENCE</scope>
    <source>
        <strain evidence="9">UWPOB_OBS1</strain>
    </source>
</reference>
<dbReference type="AlphaFoldDB" id="A0A8J7PEV3"/>
<dbReference type="InterPro" id="IPR015422">
    <property type="entry name" value="PyrdxlP-dep_Trfase_small"/>
</dbReference>
<keyword evidence="5 8" id="KW-0663">Pyridoxal phosphate</keyword>
<keyword evidence="8" id="KW-0963">Cytoplasm</keyword>
<dbReference type="InterPro" id="IPR004639">
    <property type="entry name" value="4pyrrol_synth_GluAld_NH2Trfase"/>
</dbReference>
<dbReference type="NCBIfam" id="NF000818">
    <property type="entry name" value="PRK00062.1"/>
    <property type="match status" value="1"/>
</dbReference>
<dbReference type="GO" id="GO:0008483">
    <property type="term" value="F:transaminase activity"/>
    <property type="evidence" value="ECO:0007669"/>
    <property type="project" value="InterPro"/>
</dbReference>
<dbReference type="GO" id="GO:0005737">
    <property type="term" value="C:cytoplasm"/>
    <property type="evidence" value="ECO:0007669"/>
    <property type="project" value="UniProtKB-SubCell"/>
</dbReference>
<evidence type="ECO:0000256" key="5">
    <source>
        <dbReference type="ARBA" id="ARBA00022898"/>
    </source>
</evidence>
<dbReference type="Gene3D" id="3.90.1150.10">
    <property type="entry name" value="Aspartate Aminotransferase, domain 1"/>
    <property type="match status" value="1"/>
</dbReference>
<dbReference type="Proteomes" id="UP000664277">
    <property type="component" value="Unassembled WGS sequence"/>
</dbReference>
<evidence type="ECO:0000256" key="4">
    <source>
        <dbReference type="ARBA" id="ARBA00008981"/>
    </source>
</evidence>
<dbReference type="PANTHER" id="PTHR43713:SF3">
    <property type="entry name" value="GLUTAMATE-1-SEMIALDEHYDE 2,1-AMINOMUTASE 1, CHLOROPLASTIC-RELATED"/>
    <property type="match status" value="1"/>
</dbReference>
<comment type="pathway">
    <text evidence="3">Porphyrin-containing compound metabolism; protoporphyrin-IX biosynthesis; 5-aminolevulinate from L-glutamyl-tRNA(Glu): step 2/2.</text>
</comment>
<dbReference type="Gene3D" id="3.40.640.10">
    <property type="entry name" value="Type I PLP-dependent aspartate aminotransferase-like (Major domain)"/>
    <property type="match status" value="1"/>
</dbReference>